<keyword evidence="3" id="KW-0378">Hydrolase</keyword>
<sequence length="193" mass="21661">MVLSKEPLVWIDCEMSGLKRSDVLLQIACYVTTHDLELVEPNGIDIVINRPQSVLDGMDEWCTKTHGETGLSARVLESKATVEEAGQQLLDYIKKHVPVKGSGLLAGNTVHMDKRFLEIEMPEVIDYLHYRIYDNSAIKEAARRWCGEDIVKGLPPKLMTHEAKQDILESIAEAKYWKDVLFAPAKPIASASE</sequence>
<reference evidence="6 7" key="1">
    <citation type="journal article" date="2013" name="PLoS Genet.">
        <title>The genome and development-dependent transcriptomes of Pyronema confluens: a window into fungal evolution.</title>
        <authorList>
            <person name="Traeger S."/>
            <person name="Altegoer F."/>
            <person name="Freitag M."/>
            <person name="Gabaldon T."/>
            <person name="Kempken F."/>
            <person name="Kumar A."/>
            <person name="Marcet-Houben M."/>
            <person name="Poggeler S."/>
            <person name="Stajich J.E."/>
            <person name="Nowrousian M."/>
        </authorList>
    </citation>
    <scope>NUCLEOTIDE SEQUENCE [LARGE SCALE GENOMIC DNA]</scope>
    <source>
        <strain evidence="7">CBS 100304</strain>
        <tissue evidence="6">Vegetative mycelium</tissue>
    </source>
</reference>
<proteinExistence type="inferred from homology"/>
<dbReference type="InterPro" id="IPR022894">
    <property type="entry name" value="Oligoribonuclease"/>
</dbReference>
<dbReference type="GO" id="GO:0000175">
    <property type="term" value="F:3'-5'-RNA exonuclease activity"/>
    <property type="evidence" value="ECO:0007669"/>
    <property type="project" value="InterPro"/>
</dbReference>
<dbReference type="GO" id="GO:0003676">
    <property type="term" value="F:nucleic acid binding"/>
    <property type="evidence" value="ECO:0007669"/>
    <property type="project" value="InterPro"/>
</dbReference>
<evidence type="ECO:0000256" key="2">
    <source>
        <dbReference type="ARBA" id="ARBA00022722"/>
    </source>
</evidence>
<dbReference type="InterPro" id="IPR012337">
    <property type="entry name" value="RNaseH-like_sf"/>
</dbReference>
<dbReference type="Proteomes" id="UP000018144">
    <property type="component" value="Unassembled WGS sequence"/>
</dbReference>
<dbReference type="AlphaFoldDB" id="U4KUH1"/>
<dbReference type="PANTHER" id="PTHR11046">
    <property type="entry name" value="OLIGORIBONUCLEASE, MITOCHONDRIAL"/>
    <property type="match status" value="1"/>
</dbReference>
<dbReference type="PANTHER" id="PTHR11046:SF0">
    <property type="entry name" value="OLIGORIBONUCLEASE, MITOCHONDRIAL"/>
    <property type="match status" value="1"/>
</dbReference>
<evidence type="ECO:0000256" key="4">
    <source>
        <dbReference type="ARBA" id="ARBA00022839"/>
    </source>
</evidence>
<dbReference type="SUPFAM" id="SSF53098">
    <property type="entry name" value="Ribonuclease H-like"/>
    <property type="match status" value="1"/>
</dbReference>
<dbReference type="OMA" id="AFFHYRN"/>
<feature type="domain" description="Exonuclease" evidence="5">
    <location>
        <begin position="7"/>
        <end position="183"/>
    </location>
</feature>
<dbReference type="Pfam" id="PF00929">
    <property type="entry name" value="RNase_T"/>
    <property type="match status" value="1"/>
</dbReference>
<evidence type="ECO:0000256" key="1">
    <source>
        <dbReference type="ARBA" id="ARBA00009921"/>
    </source>
</evidence>
<dbReference type="Gene3D" id="3.30.420.10">
    <property type="entry name" value="Ribonuclease H-like superfamily/Ribonuclease H"/>
    <property type="match status" value="1"/>
</dbReference>
<evidence type="ECO:0000313" key="6">
    <source>
        <dbReference type="EMBL" id="CCX04938.1"/>
    </source>
</evidence>
<dbReference type="SMART" id="SM00479">
    <property type="entry name" value="EXOIII"/>
    <property type="match status" value="1"/>
</dbReference>
<dbReference type="InterPro" id="IPR013520">
    <property type="entry name" value="Ribonucl_H"/>
</dbReference>
<gene>
    <name evidence="6" type="ORF">PCON_04078</name>
</gene>
<dbReference type="InterPro" id="IPR036397">
    <property type="entry name" value="RNaseH_sf"/>
</dbReference>
<dbReference type="OrthoDB" id="270189at2759"/>
<dbReference type="STRING" id="1076935.U4KUH1"/>
<dbReference type="eggNOG" id="KOG3242">
    <property type="taxonomic scope" value="Eukaryota"/>
</dbReference>
<evidence type="ECO:0000313" key="7">
    <source>
        <dbReference type="Proteomes" id="UP000018144"/>
    </source>
</evidence>
<protein>
    <submittedName>
        <fullName evidence="6">Similar to Probable oligoribonuclease acc. no. O94626</fullName>
    </submittedName>
</protein>
<dbReference type="GO" id="GO:0005739">
    <property type="term" value="C:mitochondrion"/>
    <property type="evidence" value="ECO:0007669"/>
    <property type="project" value="TreeGrafter"/>
</dbReference>
<comment type="similarity">
    <text evidence="1">Belongs to the oligoribonuclease family.</text>
</comment>
<keyword evidence="2" id="KW-0540">Nuclease</keyword>
<organism evidence="6 7">
    <name type="scientific">Pyronema omphalodes (strain CBS 100304)</name>
    <name type="common">Pyronema confluens</name>
    <dbReference type="NCBI Taxonomy" id="1076935"/>
    <lineage>
        <taxon>Eukaryota</taxon>
        <taxon>Fungi</taxon>
        <taxon>Dikarya</taxon>
        <taxon>Ascomycota</taxon>
        <taxon>Pezizomycotina</taxon>
        <taxon>Pezizomycetes</taxon>
        <taxon>Pezizales</taxon>
        <taxon>Pyronemataceae</taxon>
        <taxon>Pyronema</taxon>
    </lineage>
</organism>
<dbReference type="EMBL" id="HF935221">
    <property type="protein sequence ID" value="CCX04938.1"/>
    <property type="molecule type" value="Genomic_DNA"/>
</dbReference>
<name>U4KUH1_PYROM</name>
<keyword evidence="4" id="KW-0269">Exonuclease</keyword>
<evidence type="ECO:0000259" key="5">
    <source>
        <dbReference type="SMART" id="SM00479"/>
    </source>
</evidence>
<accession>U4KUH1</accession>
<keyword evidence="7" id="KW-1185">Reference proteome</keyword>
<dbReference type="NCBIfam" id="NF003765">
    <property type="entry name" value="PRK05359.1"/>
    <property type="match status" value="1"/>
</dbReference>
<dbReference type="CDD" id="cd06135">
    <property type="entry name" value="Orn"/>
    <property type="match status" value="1"/>
</dbReference>
<evidence type="ECO:0000256" key="3">
    <source>
        <dbReference type="ARBA" id="ARBA00022801"/>
    </source>
</evidence>